<dbReference type="OrthoDB" id="5782184at2759"/>
<dbReference type="Proteomes" id="UP000270924">
    <property type="component" value="Unassembled WGS sequence"/>
</dbReference>
<evidence type="ECO:0000259" key="2">
    <source>
        <dbReference type="Pfam" id="PF24936"/>
    </source>
</evidence>
<organism evidence="3 4">
    <name type="scientific">Wuchereria bancrofti</name>
    <dbReference type="NCBI Taxonomy" id="6293"/>
    <lineage>
        <taxon>Eukaryota</taxon>
        <taxon>Metazoa</taxon>
        <taxon>Ecdysozoa</taxon>
        <taxon>Nematoda</taxon>
        <taxon>Chromadorea</taxon>
        <taxon>Rhabditida</taxon>
        <taxon>Spirurina</taxon>
        <taxon>Spiruromorpha</taxon>
        <taxon>Filarioidea</taxon>
        <taxon>Onchocercidae</taxon>
        <taxon>Wuchereria</taxon>
    </lineage>
</organism>
<evidence type="ECO:0000256" key="1">
    <source>
        <dbReference type="SAM" id="Phobius"/>
    </source>
</evidence>
<dbReference type="InterPro" id="IPR056655">
    <property type="entry name" value="DUF7753"/>
</dbReference>
<name>A0A3P7DGQ5_WUCBA</name>
<dbReference type="AlphaFoldDB" id="A0A3P7DGQ5"/>
<accession>A0A3P7DGQ5</accession>
<keyword evidence="1" id="KW-0472">Membrane</keyword>
<protein>
    <recommendedName>
        <fullName evidence="2">DUF7753 domain-containing protein</fullName>
    </recommendedName>
</protein>
<dbReference type="EMBL" id="UYWW01000631">
    <property type="protein sequence ID" value="VDM08970.1"/>
    <property type="molecule type" value="Genomic_DNA"/>
</dbReference>
<reference evidence="3 4" key="1">
    <citation type="submission" date="2018-11" db="EMBL/GenBank/DDBJ databases">
        <authorList>
            <consortium name="Pathogen Informatics"/>
        </authorList>
    </citation>
    <scope>NUCLEOTIDE SEQUENCE [LARGE SCALE GENOMIC DNA]</scope>
</reference>
<proteinExistence type="predicted"/>
<dbReference type="Pfam" id="PF24936">
    <property type="entry name" value="DUF7753"/>
    <property type="match status" value="1"/>
</dbReference>
<feature type="domain" description="DUF7753" evidence="2">
    <location>
        <begin position="270"/>
        <end position="332"/>
    </location>
</feature>
<keyword evidence="1" id="KW-0812">Transmembrane</keyword>
<dbReference type="OMA" id="CTRPGAK"/>
<sequence>MLPLSSSSPSSLSSLSFMLLQFIITTTIWLLLPLFPHQFALLVNSQQIDCDIWNPRCQERYRQMHATTLKSKTSRCLQKDIWLIPGNADASCSRPGGKKILEVDPRQVIIHPKVVKLPGCFNIEIKNIRVLDNHGAIGNSLFAKVEYQWWNVKNFADLKCQNASSNGCGGYGNNCYYCDICESLHHLQEESGKSALTDQLKGISCPKYPGFYTFRKEFCFNDWTAFDSNGDCQFDFFQGDKFSDYRSALSSLQQGTVVAKLRLAANATDEIAGRKRIKETLIEENIRKELEERGKTWNIGNEQFEKFRLWYINYRKDTWHREEYLPWLLYENEISCIRVTFDVCQRVPKRNPFTGSVRRDFNFTIVKTFSY</sequence>
<dbReference type="FunCoup" id="A0A3P7DGQ5">
    <property type="interactions" value="71"/>
</dbReference>
<evidence type="ECO:0000313" key="3">
    <source>
        <dbReference type="EMBL" id="VDM08970.1"/>
    </source>
</evidence>
<keyword evidence="1" id="KW-1133">Transmembrane helix</keyword>
<evidence type="ECO:0000313" key="4">
    <source>
        <dbReference type="Proteomes" id="UP000270924"/>
    </source>
</evidence>
<dbReference type="InParanoid" id="A0A3P7DGQ5"/>
<feature type="transmembrane region" description="Helical" evidence="1">
    <location>
        <begin position="12"/>
        <end position="32"/>
    </location>
</feature>
<gene>
    <name evidence="3" type="ORF">WBA_LOCUS2356</name>
</gene>
<keyword evidence="4" id="KW-1185">Reference proteome</keyword>